<dbReference type="InterPro" id="IPR006439">
    <property type="entry name" value="HAD-SF_hydro_IA"/>
</dbReference>
<dbReference type="SFLD" id="SFLDS00003">
    <property type="entry name" value="Haloacid_Dehalogenase"/>
    <property type="match status" value="1"/>
</dbReference>
<evidence type="ECO:0000313" key="1">
    <source>
        <dbReference type="EMBL" id="RMT35813.1"/>
    </source>
</evidence>
<reference evidence="1 2" key="1">
    <citation type="submission" date="2018-08" db="EMBL/GenBank/DDBJ databases">
        <title>Recombination of ecologically and evolutionarily significant loci maintains genetic cohesion in the Pseudomonas syringae species complex.</title>
        <authorList>
            <person name="Dillon M."/>
            <person name="Thakur S."/>
            <person name="Almeida R.N.D."/>
            <person name="Weir B.S."/>
            <person name="Guttman D.S."/>
        </authorList>
    </citation>
    <scope>NUCLEOTIDE SEQUENCE [LARGE SCALE GENOMIC DNA]</scope>
    <source>
        <strain evidence="1 2">ICMP 13684</strain>
    </source>
</reference>
<name>A0A3M5KLF9_PSESS</name>
<dbReference type="Proteomes" id="UP000278180">
    <property type="component" value="Unassembled WGS sequence"/>
</dbReference>
<dbReference type="InterPro" id="IPR023214">
    <property type="entry name" value="HAD_sf"/>
</dbReference>
<dbReference type="NCBIfam" id="TIGR01549">
    <property type="entry name" value="HAD-SF-IA-v1"/>
    <property type="match status" value="1"/>
</dbReference>
<dbReference type="EMBL" id="RBTE01000039">
    <property type="protein sequence ID" value="RMT35813.1"/>
    <property type="molecule type" value="Genomic_DNA"/>
</dbReference>
<proteinExistence type="predicted"/>
<comment type="caution">
    <text evidence="1">The sequence shown here is derived from an EMBL/GenBank/DDBJ whole genome shotgun (WGS) entry which is preliminary data.</text>
</comment>
<dbReference type="AlphaFoldDB" id="A0A3M5KLF9"/>
<dbReference type="Gene3D" id="3.40.50.1000">
    <property type="entry name" value="HAD superfamily/HAD-like"/>
    <property type="match status" value="1"/>
</dbReference>
<dbReference type="SFLD" id="SFLDG01129">
    <property type="entry name" value="C1.5:_HAD__Beta-PGM__Phosphata"/>
    <property type="match status" value="1"/>
</dbReference>
<dbReference type="SUPFAM" id="SSF56784">
    <property type="entry name" value="HAD-like"/>
    <property type="match status" value="1"/>
</dbReference>
<organism evidence="1 2">
    <name type="scientific">Pseudomonas savastanoi</name>
    <name type="common">Pseudomonas syringae pv. savastanoi</name>
    <dbReference type="NCBI Taxonomy" id="29438"/>
    <lineage>
        <taxon>Bacteria</taxon>
        <taxon>Pseudomonadati</taxon>
        <taxon>Pseudomonadota</taxon>
        <taxon>Gammaproteobacteria</taxon>
        <taxon>Pseudomonadales</taxon>
        <taxon>Pseudomonadaceae</taxon>
        <taxon>Pseudomonas</taxon>
    </lineage>
</organism>
<sequence length="242" mass="26433">MAALCNGQSLGRQLPRFLTRQYLQPRRATGCIGQPGRADPPSQGLDMTLDGIQHWVFDMDGTLTIPVHDFPAIKRELGIPQDDDILGHLAALPAEESAAKHAWLLEHERDLALASQPAEGAVELVRELSARGYRLGILTRNAQELAYITLKAIGLADCFAVEDVLGRDEATPKPDPAGLLKLAARWSVEPEKMVMIGDYMHDLSCGRAAGTKTVLVNLKDNPWPELTDWHAVDCTALRGMLG</sequence>
<dbReference type="PANTHER" id="PTHR43885">
    <property type="entry name" value="HALOACID DEHALOGENASE-LIKE HYDROLASE"/>
    <property type="match status" value="1"/>
</dbReference>
<dbReference type="PANTHER" id="PTHR43885:SF1">
    <property type="entry name" value="SUPERFAMILY HYDROLASE, PUTATIVE (AFU_ORTHOLOGUE AFUA_4G13290)-RELATED"/>
    <property type="match status" value="1"/>
</dbReference>
<dbReference type="Gene3D" id="1.10.260.80">
    <property type="match status" value="1"/>
</dbReference>
<dbReference type="Pfam" id="PF00702">
    <property type="entry name" value="Hydrolase"/>
    <property type="match status" value="1"/>
</dbReference>
<dbReference type="GO" id="GO:0016787">
    <property type="term" value="F:hydrolase activity"/>
    <property type="evidence" value="ECO:0007669"/>
    <property type="project" value="UniProtKB-KW"/>
</dbReference>
<gene>
    <name evidence="1" type="ORF">ALP51_05351</name>
</gene>
<protein>
    <submittedName>
        <fullName evidence="1">HAD family hydrolase</fullName>
    </submittedName>
</protein>
<dbReference type="InterPro" id="IPR036412">
    <property type="entry name" value="HAD-like_sf"/>
</dbReference>
<keyword evidence="1" id="KW-0378">Hydrolase</keyword>
<accession>A0A3M5KLF9</accession>
<dbReference type="NCBIfam" id="TIGR01509">
    <property type="entry name" value="HAD-SF-IA-v3"/>
    <property type="match status" value="1"/>
</dbReference>
<evidence type="ECO:0000313" key="2">
    <source>
        <dbReference type="Proteomes" id="UP000278180"/>
    </source>
</evidence>